<name>A0A3B3QXQ4_9TELE</name>
<proteinExistence type="inferred from homology"/>
<dbReference type="Proteomes" id="UP000261540">
    <property type="component" value="Unplaced"/>
</dbReference>
<comment type="subcellular location">
    <subcellularLocation>
        <location evidence="1">Cytoplasm</location>
        <location evidence="1">Cytoskeleton</location>
    </subcellularLocation>
</comment>
<evidence type="ECO:0000256" key="2">
    <source>
        <dbReference type="ARBA" id="ARBA00022490"/>
    </source>
</evidence>
<dbReference type="InterPro" id="IPR003108">
    <property type="entry name" value="GAR_dom"/>
</dbReference>
<dbReference type="GO" id="GO:0005884">
    <property type="term" value="C:actin filament"/>
    <property type="evidence" value="ECO:0007669"/>
    <property type="project" value="TreeGrafter"/>
</dbReference>
<feature type="compositionally biased region" description="Polar residues" evidence="5">
    <location>
        <begin position="746"/>
        <end position="778"/>
    </location>
</feature>
<evidence type="ECO:0000313" key="8">
    <source>
        <dbReference type="Ensembl" id="ENSPKIP00000010908.1"/>
    </source>
</evidence>
<dbReference type="InterPro" id="IPR036872">
    <property type="entry name" value="CH_dom_sf"/>
</dbReference>
<dbReference type="GO" id="GO:0051764">
    <property type="term" value="P:actin crosslink formation"/>
    <property type="evidence" value="ECO:0007669"/>
    <property type="project" value="TreeGrafter"/>
</dbReference>
<dbReference type="InterPro" id="IPR036534">
    <property type="entry name" value="GAR_dom_sf"/>
</dbReference>
<dbReference type="PANTHER" id="PTHR46756:SF7">
    <property type="entry name" value="GAS2-LIKE PROTEIN 3"/>
    <property type="match status" value="1"/>
</dbReference>
<dbReference type="InterPro" id="IPR001715">
    <property type="entry name" value="CH_dom"/>
</dbReference>
<feature type="compositionally biased region" description="Polar residues" evidence="5">
    <location>
        <begin position="716"/>
        <end position="726"/>
    </location>
</feature>
<dbReference type="Ensembl" id="ENSPKIT00000035046.1">
    <property type="protein sequence ID" value="ENSPKIP00000010908.1"/>
    <property type="gene ID" value="ENSPKIG00000025440.1"/>
</dbReference>
<feature type="domain" description="GAR" evidence="7">
    <location>
        <begin position="214"/>
        <end position="287"/>
    </location>
</feature>
<accession>A0A3B3QXQ4</accession>
<dbReference type="SMART" id="SM00033">
    <property type="entry name" value="CH"/>
    <property type="match status" value="1"/>
</dbReference>
<dbReference type="PROSITE" id="PS51460">
    <property type="entry name" value="GAR"/>
    <property type="match status" value="1"/>
</dbReference>
<dbReference type="AlphaFoldDB" id="A0A3B3QXQ4"/>
<feature type="region of interest" description="Disordered" evidence="5">
    <location>
        <begin position="589"/>
        <end position="637"/>
    </location>
</feature>
<feature type="compositionally biased region" description="Polar residues" evidence="5">
    <location>
        <begin position="533"/>
        <end position="559"/>
    </location>
</feature>
<dbReference type="SUPFAM" id="SSF47576">
    <property type="entry name" value="Calponin-homology domain, CH-domain"/>
    <property type="match status" value="1"/>
</dbReference>
<feature type="compositionally biased region" description="Polar residues" evidence="5">
    <location>
        <begin position="388"/>
        <end position="437"/>
    </location>
</feature>
<feature type="compositionally biased region" description="Polar residues" evidence="5">
    <location>
        <begin position="358"/>
        <end position="381"/>
    </location>
</feature>
<feature type="compositionally biased region" description="Polar residues" evidence="5">
    <location>
        <begin position="464"/>
        <end position="478"/>
    </location>
</feature>
<evidence type="ECO:0000313" key="9">
    <source>
        <dbReference type="Proteomes" id="UP000261540"/>
    </source>
</evidence>
<evidence type="ECO:0000256" key="5">
    <source>
        <dbReference type="SAM" id="MobiDB-lite"/>
    </source>
</evidence>
<dbReference type="Ensembl" id="ENSPKIT00000035047.1">
    <property type="protein sequence ID" value="ENSPKIP00000010909.1"/>
    <property type="gene ID" value="ENSPKIG00000025440.1"/>
</dbReference>
<feature type="compositionally biased region" description="Polar residues" evidence="5">
    <location>
        <begin position="688"/>
        <end position="698"/>
    </location>
</feature>
<feature type="compositionally biased region" description="Polar residues" evidence="5">
    <location>
        <begin position="317"/>
        <end position="351"/>
    </location>
</feature>
<evidence type="ECO:0000256" key="4">
    <source>
        <dbReference type="ARBA" id="ARBA00038441"/>
    </source>
</evidence>
<feature type="compositionally biased region" description="Low complexity" evidence="5">
    <location>
        <begin position="729"/>
        <end position="744"/>
    </location>
</feature>
<dbReference type="GO" id="GO:0008093">
    <property type="term" value="F:cytoskeletal anchor activity"/>
    <property type="evidence" value="ECO:0007669"/>
    <property type="project" value="TreeGrafter"/>
</dbReference>
<dbReference type="GeneTree" id="ENSGT00940000159389"/>
<feature type="region of interest" description="Disordered" evidence="5">
    <location>
        <begin position="516"/>
        <end position="570"/>
    </location>
</feature>
<feature type="region of interest" description="Disordered" evidence="5">
    <location>
        <begin position="711"/>
        <end position="778"/>
    </location>
</feature>
<keyword evidence="3" id="KW-0206">Cytoskeleton</keyword>
<dbReference type="Gene3D" id="3.30.920.20">
    <property type="entry name" value="Gas2-like domain"/>
    <property type="match status" value="1"/>
</dbReference>
<protein>
    <submittedName>
        <fullName evidence="8">GAS2-like protein 3</fullName>
    </submittedName>
</protein>
<evidence type="ECO:0000256" key="1">
    <source>
        <dbReference type="ARBA" id="ARBA00004245"/>
    </source>
</evidence>
<dbReference type="STRING" id="1676925.ENSPKIP00000010909"/>
<dbReference type="SMART" id="SM00243">
    <property type="entry name" value="GAS2"/>
    <property type="match status" value="1"/>
</dbReference>
<reference evidence="8" key="1">
    <citation type="submission" date="2025-05" db="UniProtKB">
        <authorList>
            <consortium name="Ensembl"/>
        </authorList>
    </citation>
    <scope>IDENTIFICATION</scope>
</reference>
<dbReference type="Pfam" id="PF00307">
    <property type="entry name" value="CH"/>
    <property type="match status" value="1"/>
</dbReference>
<evidence type="ECO:0000256" key="3">
    <source>
        <dbReference type="ARBA" id="ARBA00023212"/>
    </source>
</evidence>
<evidence type="ECO:0000259" key="6">
    <source>
        <dbReference type="PROSITE" id="PS50021"/>
    </source>
</evidence>
<dbReference type="Gene3D" id="1.10.418.10">
    <property type="entry name" value="Calponin-like domain"/>
    <property type="match status" value="1"/>
</dbReference>
<dbReference type="SUPFAM" id="SSF143575">
    <property type="entry name" value="GAS2 domain-like"/>
    <property type="match status" value="1"/>
</dbReference>
<dbReference type="GO" id="GO:0051015">
    <property type="term" value="F:actin filament binding"/>
    <property type="evidence" value="ECO:0007669"/>
    <property type="project" value="TreeGrafter"/>
</dbReference>
<feature type="compositionally biased region" description="Low complexity" evidence="5">
    <location>
        <begin position="620"/>
        <end position="629"/>
    </location>
</feature>
<feature type="region of interest" description="Disordered" evidence="5">
    <location>
        <begin position="305"/>
        <end position="437"/>
    </location>
</feature>
<comment type="similarity">
    <text evidence="4">Belongs to the GAS2 family.</text>
</comment>
<feature type="region of interest" description="Disordered" evidence="5">
    <location>
        <begin position="459"/>
        <end position="478"/>
    </location>
</feature>
<dbReference type="GO" id="GO:0008017">
    <property type="term" value="F:microtubule binding"/>
    <property type="evidence" value="ECO:0007669"/>
    <property type="project" value="InterPro"/>
</dbReference>
<sequence length="884" mass="95449">MAVQAGLQMCLGEQFTAQLQNPQSPLNSRYGPGLADVSQYDQWLLVRHEATLLPMQEDLALWLSGMLGEEVRTERFMEDLDNGVRLCRLVSVLQDKIRESCRSDKWQHIPMQKLVCKKDASPGSFFARDNTANFLRWCRAIGVDDTYLFESEGLVLHKDPRQVCLCLLEIGRIVSTYGVEPPVLVKLEKEIELEESLLLASDPAPAVKTFTVCCRHGGLYRAVQDISDGPPCDCANRVSIEYLSEGRYRLGDKILFIRMLHGKHVMVRVGGGWDTLQGFLLKYDPLRVLQFTTLEQKIQAFQKNPSGMPLAVPPASKTPQLPSMNPITAVSLTESSAKPGTHVTAASSTLSKRAATPQPATTQSLSKRTVTPSPATTQTLSKRAITPQPATTQSLLKRTVTPSPATTQTLSKRAITPQPTTTQSLSKRTVTPSPATTQTLSKRAITPCPATTQTLSKRAVTPCPATTQTLSKRTITPSSAITQTLSKRTITPSSAITQTLSKRTVTPSSAITQTLSKRTVTPSPAATKALTKRTVTPSPSATQSLSKRAATPSSANGQIPSRKAAPLCPASTPVLPRKLFAPKKTLQLVFPAPPQPQNGTSSDASQPTQSPSWAPPPSPGGSSCSVPSQLQSPVGSEPACKYPCLPTVAPPPAARMRRPPFTLVEEGQRNMRAAIRQRGEPRQLVPTKLSQRPTTSQRRVNTHLLRGICQVPPPLSTQGACQTGPSTLKAPSHPAHAPSRAAKAVQHSTRTQAFKSQTGPKSSAPSKGYSHTTKTQPSVRTISENALLVTSGLVPDVTHSTVSAVKRTATPVDKAGPKQAQANQNRPQDLHINHVSLVTALPSTKKVLLPSNRAGSVSRRGPEPKNKKEDLYFVMNCKKTQELC</sequence>
<evidence type="ECO:0000259" key="7">
    <source>
        <dbReference type="PROSITE" id="PS51460"/>
    </source>
</evidence>
<feature type="region of interest" description="Disordered" evidence="5">
    <location>
        <begin position="675"/>
        <end position="698"/>
    </location>
</feature>
<keyword evidence="9" id="KW-1185">Reference proteome</keyword>
<organism evidence="8 9">
    <name type="scientific">Paramormyrops kingsleyae</name>
    <dbReference type="NCBI Taxonomy" id="1676925"/>
    <lineage>
        <taxon>Eukaryota</taxon>
        <taxon>Metazoa</taxon>
        <taxon>Chordata</taxon>
        <taxon>Craniata</taxon>
        <taxon>Vertebrata</taxon>
        <taxon>Euteleostomi</taxon>
        <taxon>Actinopterygii</taxon>
        <taxon>Neopterygii</taxon>
        <taxon>Teleostei</taxon>
        <taxon>Osteoglossocephala</taxon>
        <taxon>Osteoglossomorpha</taxon>
        <taxon>Osteoglossiformes</taxon>
        <taxon>Mormyridae</taxon>
        <taxon>Paramormyrops</taxon>
    </lineage>
</organism>
<dbReference type="Pfam" id="PF02187">
    <property type="entry name" value="GAS2"/>
    <property type="match status" value="1"/>
</dbReference>
<dbReference type="PROSITE" id="PS50021">
    <property type="entry name" value="CH"/>
    <property type="match status" value="1"/>
</dbReference>
<keyword evidence="2" id="KW-0963">Cytoplasm</keyword>
<dbReference type="CTD" id="283431"/>
<dbReference type="PANTHER" id="PTHR46756">
    <property type="entry name" value="TRANSGELIN"/>
    <property type="match status" value="1"/>
</dbReference>
<feature type="domain" description="Calponin-homology (CH)" evidence="6">
    <location>
        <begin position="53"/>
        <end position="174"/>
    </location>
</feature>